<accession>A0AAV6GQI0</accession>
<proteinExistence type="predicted"/>
<dbReference type="EMBL" id="JADWDJ010000009">
    <property type="protein sequence ID" value="KAG5276076.1"/>
    <property type="molecule type" value="Genomic_DNA"/>
</dbReference>
<dbReference type="Proteomes" id="UP000823561">
    <property type="component" value="Chromosome 9"/>
</dbReference>
<name>A0AAV6GQI0_9TELE</name>
<keyword evidence="2" id="KW-1185">Reference proteome</keyword>
<comment type="caution">
    <text evidence="1">The sequence shown here is derived from an EMBL/GenBank/DDBJ whole genome shotgun (WGS) entry which is preliminary data.</text>
</comment>
<protein>
    <submittedName>
        <fullName evidence="1">Uncharacterized protein</fullName>
    </submittedName>
</protein>
<evidence type="ECO:0000313" key="2">
    <source>
        <dbReference type="Proteomes" id="UP000823561"/>
    </source>
</evidence>
<organism evidence="1 2">
    <name type="scientific">Alosa alosa</name>
    <name type="common">allis shad</name>
    <dbReference type="NCBI Taxonomy" id="278164"/>
    <lineage>
        <taxon>Eukaryota</taxon>
        <taxon>Metazoa</taxon>
        <taxon>Chordata</taxon>
        <taxon>Craniata</taxon>
        <taxon>Vertebrata</taxon>
        <taxon>Euteleostomi</taxon>
        <taxon>Actinopterygii</taxon>
        <taxon>Neopterygii</taxon>
        <taxon>Teleostei</taxon>
        <taxon>Clupei</taxon>
        <taxon>Clupeiformes</taxon>
        <taxon>Clupeoidei</taxon>
        <taxon>Clupeidae</taxon>
        <taxon>Alosa</taxon>
    </lineage>
</organism>
<reference evidence="1" key="1">
    <citation type="submission" date="2020-10" db="EMBL/GenBank/DDBJ databases">
        <title>Chromosome-scale genome assembly of the Allis shad, Alosa alosa.</title>
        <authorList>
            <person name="Margot Z."/>
            <person name="Christophe K."/>
            <person name="Cabau C."/>
            <person name="Louis A."/>
            <person name="Berthelot C."/>
            <person name="Parey E."/>
            <person name="Roest Crollius H."/>
            <person name="Montfort J."/>
            <person name="Robinson-Rechavi M."/>
            <person name="Bucao C."/>
            <person name="Bouchez O."/>
            <person name="Gislard M."/>
            <person name="Lluch J."/>
            <person name="Milhes M."/>
            <person name="Lampietro C."/>
            <person name="Lopez Roques C."/>
            <person name="Donnadieu C."/>
            <person name="Braasch I."/>
            <person name="Desvignes T."/>
            <person name="Postlethwait J."/>
            <person name="Bobe J."/>
            <person name="Guiguen Y."/>
        </authorList>
    </citation>
    <scope>NUCLEOTIDE SEQUENCE</scope>
    <source>
        <strain evidence="1">M-15738</strain>
        <tissue evidence="1">Blood</tissue>
    </source>
</reference>
<gene>
    <name evidence="1" type="ORF">AALO_G00127630</name>
</gene>
<dbReference type="AlphaFoldDB" id="A0AAV6GQI0"/>
<evidence type="ECO:0000313" key="1">
    <source>
        <dbReference type="EMBL" id="KAG5276076.1"/>
    </source>
</evidence>
<sequence>MSIHIRAVEWPDQKAEASWRRLDTLDSRLSSASHIPACEVSTVLDGRSMGKAEAGTKLRLIFQWSQLCLHPYP</sequence>